<keyword evidence="2" id="KW-1185">Reference proteome</keyword>
<organism evidence="1 2">
    <name type="scientific">Alicyclobacillus mengziensis</name>
    <dbReference type="NCBI Taxonomy" id="2931921"/>
    <lineage>
        <taxon>Bacteria</taxon>
        <taxon>Bacillati</taxon>
        <taxon>Bacillota</taxon>
        <taxon>Bacilli</taxon>
        <taxon>Bacillales</taxon>
        <taxon>Alicyclobacillaceae</taxon>
        <taxon>Alicyclobacillus</taxon>
    </lineage>
</organism>
<evidence type="ECO:0000313" key="2">
    <source>
        <dbReference type="Proteomes" id="UP000663505"/>
    </source>
</evidence>
<dbReference type="AlphaFoldDB" id="A0A9X7W1G7"/>
<protein>
    <submittedName>
        <fullName evidence="1">Uncharacterized protein</fullName>
    </submittedName>
</protein>
<dbReference type="Proteomes" id="UP000663505">
    <property type="component" value="Chromosome"/>
</dbReference>
<sequence>MNELIYQVGTEKFFDEAVEAVEAQTSVHGFRVLYTHAYQAILAVKGFTRGPTSNSNHQ</sequence>
<dbReference type="EMBL" id="CP071182">
    <property type="protein sequence ID" value="QSO48727.1"/>
    <property type="molecule type" value="Genomic_DNA"/>
</dbReference>
<proteinExistence type="predicted"/>
<reference evidence="1 2" key="1">
    <citation type="submission" date="2021-02" db="EMBL/GenBank/DDBJ databases">
        <title>Alicyclobacillus curvatus sp. nov. and Alicyclobacillus mengziensis sp. nov., two acidophilic bacteria isolated from acid mine drainage.</title>
        <authorList>
            <person name="Huang Y."/>
        </authorList>
    </citation>
    <scope>NUCLEOTIDE SEQUENCE [LARGE SCALE GENOMIC DNA]</scope>
    <source>
        <strain evidence="1 2">S30H14</strain>
    </source>
</reference>
<dbReference type="KEGG" id="afx:JZ786_07135"/>
<dbReference type="RefSeq" id="WP_206658049.1">
    <property type="nucleotide sequence ID" value="NZ_CP071182.1"/>
</dbReference>
<gene>
    <name evidence="1" type="ORF">JZ786_07135</name>
</gene>
<accession>A0A9X7W1G7</accession>
<evidence type="ECO:0000313" key="1">
    <source>
        <dbReference type="EMBL" id="QSO48727.1"/>
    </source>
</evidence>
<name>A0A9X7W1G7_9BACL</name>